<protein>
    <submittedName>
        <fullName evidence="1">Uncharacterized protein</fullName>
    </submittedName>
</protein>
<evidence type="ECO:0000313" key="2">
    <source>
        <dbReference type="Proteomes" id="UP000805193"/>
    </source>
</evidence>
<feature type="non-terminal residue" evidence="1">
    <location>
        <position position="496"/>
    </location>
</feature>
<reference evidence="1 2" key="1">
    <citation type="journal article" date="2020" name="Cell">
        <title>Large-Scale Comparative Analyses of Tick Genomes Elucidate Their Genetic Diversity and Vector Capacities.</title>
        <authorList>
            <consortium name="Tick Genome and Microbiome Consortium (TIGMIC)"/>
            <person name="Jia N."/>
            <person name="Wang J."/>
            <person name="Shi W."/>
            <person name="Du L."/>
            <person name="Sun Y."/>
            <person name="Zhan W."/>
            <person name="Jiang J.F."/>
            <person name="Wang Q."/>
            <person name="Zhang B."/>
            <person name="Ji P."/>
            <person name="Bell-Sakyi L."/>
            <person name="Cui X.M."/>
            <person name="Yuan T.T."/>
            <person name="Jiang B.G."/>
            <person name="Yang W.F."/>
            <person name="Lam T.T."/>
            <person name="Chang Q.C."/>
            <person name="Ding S.J."/>
            <person name="Wang X.J."/>
            <person name="Zhu J.G."/>
            <person name="Ruan X.D."/>
            <person name="Zhao L."/>
            <person name="Wei J.T."/>
            <person name="Ye R.Z."/>
            <person name="Que T.C."/>
            <person name="Du C.H."/>
            <person name="Zhou Y.H."/>
            <person name="Cheng J.X."/>
            <person name="Dai P.F."/>
            <person name="Guo W.B."/>
            <person name="Han X.H."/>
            <person name="Huang E.J."/>
            <person name="Li L.F."/>
            <person name="Wei W."/>
            <person name="Gao Y.C."/>
            <person name="Liu J.Z."/>
            <person name="Shao H.Z."/>
            <person name="Wang X."/>
            <person name="Wang C.C."/>
            <person name="Yang T.C."/>
            <person name="Huo Q.B."/>
            <person name="Li W."/>
            <person name="Chen H.Y."/>
            <person name="Chen S.E."/>
            <person name="Zhou L.G."/>
            <person name="Ni X.B."/>
            <person name="Tian J.H."/>
            <person name="Sheng Y."/>
            <person name="Liu T."/>
            <person name="Pan Y.S."/>
            <person name="Xia L.Y."/>
            <person name="Li J."/>
            <person name="Zhao F."/>
            <person name="Cao W.C."/>
        </authorList>
    </citation>
    <scope>NUCLEOTIDE SEQUENCE [LARGE SCALE GENOMIC DNA]</scope>
    <source>
        <strain evidence="1">Iper-2018</strain>
    </source>
</reference>
<keyword evidence="2" id="KW-1185">Reference proteome</keyword>
<dbReference type="EMBL" id="JABSTQ010005070">
    <property type="protein sequence ID" value="KAG0440235.1"/>
    <property type="molecule type" value="Genomic_DNA"/>
</dbReference>
<proteinExistence type="predicted"/>
<gene>
    <name evidence="1" type="ORF">HPB47_016364</name>
</gene>
<sequence length="496" mass="53822">MPLTRSHSHAGDRNDDDVPDLEDQSGLSAENQDPTGNPGPDGVTNQAIRNLDESCHDSLLEYMNKVWSSAEIPRAWREATTVPLLQSVRPADALSSYRPISLTSCLGKLLERMVLRRLSCHLEAVDALPDYFTGKAFDALPHNTIFTALQNLGITRRPLSYIRAFLTERTLRVLVGNTYSTPRGITAGVPQESVLSPLPFSIAIASLPSAGCNAVLQKMRTRTNTLQTFGGTTWGTLQAMMLAMYKGLVVSCPTYALPLVTLNSIQQENPEKAQREGLRICLGTPRSASSHKTLVEAGGATICATPQKRALGHLIRMKNGRSMGSLILKTAQKTESVLGRALYQLGDIAGTAATLADLSPLQESPQALDVDLHIPEWRSSRTSTTMILRTLALSHIEEQYHGWTQVFTDGSVRPTDGSSPAAAAFEAAGVGLIERLTHHATITTTELAANLLALKTVQNGSTKGGKWVILCDSQAALSMLDNLDRGHHHWHKESQQ</sequence>
<comment type="caution">
    <text evidence="1">The sequence shown here is derived from an EMBL/GenBank/DDBJ whole genome shotgun (WGS) entry which is preliminary data.</text>
</comment>
<organism evidence="1 2">
    <name type="scientific">Ixodes persulcatus</name>
    <name type="common">Taiga tick</name>
    <dbReference type="NCBI Taxonomy" id="34615"/>
    <lineage>
        <taxon>Eukaryota</taxon>
        <taxon>Metazoa</taxon>
        <taxon>Ecdysozoa</taxon>
        <taxon>Arthropoda</taxon>
        <taxon>Chelicerata</taxon>
        <taxon>Arachnida</taxon>
        <taxon>Acari</taxon>
        <taxon>Parasitiformes</taxon>
        <taxon>Ixodida</taxon>
        <taxon>Ixodoidea</taxon>
        <taxon>Ixodidae</taxon>
        <taxon>Ixodinae</taxon>
        <taxon>Ixodes</taxon>
    </lineage>
</organism>
<dbReference type="Proteomes" id="UP000805193">
    <property type="component" value="Unassembled WGS sequence"/>
</dbReference>
<evidence type="ECO:0000313" key="1">
    <source>
        <dbReference type="EMBL" id="KAG0440235.1"/>
    </source>
</evidence>
<accession>A0AC60QR32</accession>
<name>A0AC60QR32_IXOPE</name>